<evidence type="ECO:0000313" key="1">
    <source>
        <dbReference type="EMBL" id="MDA3969672.1"/>
    </source>
</evidence>
<comment type="caution">
    <text evidence="1">The sequence shown here is derived from an EMBL/GenBank/DDBJ whole genome shotgun (WGS) entry which is preliminary data.</text>
</comment>
<dbReference type="InterPro" id="IPR029044">
    <property type="entry name" value="Nucleotide-diphossugar_trans"/>
</dbReference>
<proteinExistence type="predicted"/>
<dbReference type="SUPFAM" id="SSF53448">
    <property type="entry name" value="Nucleotide-diphospho-sugar transferases"/>
    <property type="match status" value="1"/>
</dbReference>
<sequence>MTYSMDISEIGGIIKHVNLYVPSNVLKRIEDTDNDYFIKNNHNFGHSGYFDFDIDSKNAYSPLNPWAFIRVKNERVMLESSLKSILPAIQRGVIGYNDCNDGSEEIIIKFCKQYPSFIPIKYPHTIDIKNPKTNLNKLYNYYNYVFSYIPENEWFIKIDMDHIYDAKKLYKSFYLIKDDNEILSISRMDFIVIDDNIYVAQQNNGLFLKDDVDHWLIKKTSDIHFREALVLGDSFNWNEIPQEQAYKYDNLASYEAIVIKKKIVKITELTNYHFPYMKQYRKFINNINVVKLEDILHALTDQEKFRIDEKLLDKDRILNIFKHFNHT</sequence>
<gene>
    <name evidence="1" type="ORF">PF021_08365</name>
</gene>
<name>A0ABT4VGC8_9HELI</name>
<protein>
    <submittedName>
        <fullName evidence="1">Beta-1,4-N-acetylgalactosaminyltransferase</fullName>
    </submittedName>
</protein>
<reference evidence="1 2" key="1">
    <citation type="submission" date="2023-01" db="EMBL/GenBank/DDBJ databases">
        <title>Description of Helicobacter ibis sp. nov. isolated from faecal droppings of black-faced ibis (Theristicus melanopis).</title>
        <authorList>
            <person name="Lopez-Cantillo M."/>
            <person name="Vidal-Veuthey B."/>
            <person name="Mella A."/>
            <person name="De La Haba R."/>
            <person name="Collado L."/>
        </authorList>
    </citation>
    <scope>NUCLEOTIDE SEQUENCE [LARGE SCALE GENOMIC DNA]</scope>
    <source>
        <strain evidence="1 2">A82</strain>
    </source>
</reference>
<evidence type="ECO:0000313" key="2">
    <source>
        <dbReference type="Proteomes" id="UP001210261"/>
    </source>
</evidence>
<dbReference type="RefSeq" id="WP_271022033.1">
    <property type="nucleotide sequence ID" value="NZ_JAQHXR010000009.1"/>
</dbReference>
<organism evidence="1 2">
    <name type="scientific">Helicobacter ibis</name>
    <dbReference type="NCBI Taxonomy" id="2962633"/>
    <lineage>
        <taxon>Bacteria</taxon>
        <taxon>Pseudomonadati</taxon>
        <taxon>Campylobacterota</taxon>
        <taxon>Epsilonproteobacteria</taxon>
        <taxon>Campylobacterales</taxon>
        <taxon>Helicobacteraceae</taxon>
        <taxon>Helicobacter</taxon>
    </lineage>
</organism>
<dbReference type="EMBL" id="JAQHXR010000009">
    <property type="protein sequence ID" value="MDA3969672.1"/>
    <property type="molecule type" value="Genomic_DNA"/>
</dbReference>
<dbReference type="InterPro" id="IPR010446">
    <property type="entry name" value="GalNAc_Trfase_b"/>
</dbReference>
<dbReference type="Proteomes" id="UP001210261">
    <property type="component" value="Unassembled WGS sequence"/>
</dbReference>
<keyword evidence="2" id="KW-1185">Reference proteome</keyword>
<accession>A0ABT4VGC8</accession>
<dbReference type="Pfam" id="PF06306">
    <property type="entry name" value="CgtA"/>
    <property type="match status" value="1"/>
</dbReference>